<keyword evidence="4" id="KW-1185">Reference proteome</keyword>
<proteinExistence type="predicted"/>
<feature type="signal peptide" evidence="1">
    <location>
        <begin position="1"/>
        <end position="28"/>
    </location>
</feature>
<evidence type="ECO:0000313" key="4">
    <source>
        <dbReference type="Proteomes" id="UP000626786"/>
    </source>
</evidence>
<feature type="domain" description="PepSY" evidence="2">
    <location>
        <begin position="56"/>
        <end position="115"/>
    </location>
</feature>
<dbReference type="Gene3D" id="3.10.450.40">
    <property type="match status" value="2"/>
</dbReference>
<keyword evidence="1" id="KW-0732">Signal</keyword>
<dbReference type="EMBL" id="JACSQN010000014">
    <property type="protein sequence ID" value="MBD7985721.1"/>
    <property type="molecule type" value="Genomic_DNA"/>
</dbReference>
<dbReference type="RefSeq" id="WP_191695550.1">
    <property type="nucleotide sequence ID" value="NZ_JACSQN010000014.1"/>
</dbReference>
<reference evidence="3 4" key="1">
    <citation type="submission" date="2020-08" db="EMBL/GenBank/DDBJ databases">
        <title>A Genomic Blueprint of the Chicken Gut Microbiome.</title>
        <authorList>
            <person name="Gilroy R."/>
            <person name="Ravi A."/>
            <person name="Getino M."/>
            <person name="Pursley I."/>
            <person name="Horton D.L."/>
            <person name="Alikhan N.-F."/>
            <person name="Baker D."/>
            <person name="Gharbi K."/>
            <person name="Hall N."/>
            <person name="Watson M."/>
            <person name="Adriaenssens E.M."/>
            <person name="Foster-Nyarko E."/>
            <person name="Jarju S."/>
            <person name="Secka A."/>
            <person name="Antonio M."/>
            <person name="Oren A."/>
            <person name="Chaudhuri R."/>
            <person name="La Ragione R.M."/>
            <person name="Hildebrand F."/>
            <person name="Pallen M.J."/>
        </authorList>
    </citation>
    <scope>NUCLEOTIDE SEQUENCE [LARGE SCALE GENOMIC DNA]</scope>
    <source>
        <strain evidence="3 4">Sa2YVA2</strain>
    </source>
</reference>
<evidence type="ECO:0000256" key="1">
    <source>
        <dbReference type="SAM" id="SignalP"/>
    </source>
</evidence>
<dbReference type="Proteomes" id="UP000626786">
    <property type="component" value="Unassembled WGS sequence"/>
</dbReference>
<protein>
    <submittedName>
        <fullName evidence="3">PepSY domain-containing protein</fullName>
    </submittedName>
</protein>
<dbReference type="InterPro" id="IPR025711">
    <property type="entry name" value="PepSY"/>
</dbReference>
<feature type="chain" id="PRO_5046579465" evidence="1">
    <location>
        <begin position="29"/>
        <end position="212"/>
    </location>
</feature>
<organism evidence="3 4">
    <name type="scientific">Sporosarcina quadrami</name>
    <dbReference type="NCBI Taxonomy" id="2762234"/>
    <lineage>
        <taxon>Bacteria</taxon>
        <taxon>Bacillati</taxon>
        <taxon>Bacillota</taxon>
        <taxon>Bacilli</taxon>
        <taxon>Bacillales</taxon>
        <taxon>Caryophanaceae</taxon>
        <taxon>Sporosarcina</taxon>
    </lineage>
</organism>
<accession>A0ABR8UCH3</accession>
<dbReference type="Pfam" id="PF03413">
    <property type="entry name" value="PepSY"/>
    <property type="match status" value="2"/>
</dbReference>
<evidence type="ECO:0000259" key="2">
    <source>
        <dbReference type="Pfam" id="PF03413"/>
    </source>
</evidence>
<gene>
    <name evidence="3" type="ORF">H9649_14100</name>
</gene>
<name>A0ABR8UCH3_9BACL</name>
<feature type="domain" description="PepSY" evidence="2">
    <location>
        <begin position="142"/>
        <end position="201"/>
    </location>
</feature>
<comment type="caution">
    <text evidence="3">The sequence shown here is derived from an EMBL/GenBank/DDBJ whole genome shotgun (WGS) entry which is preliminary data.</text>
</comment>
<evidence type="ECO:0000313" key="3">
    <source>
        <dbReference type="EMBL" id="MBD7985721.1"/>
    </source>
</evidence>
<sequence length="212" mass="22985">MRNKKNKILIPAIAAVVLAGGGYSFANAANTQVKHSSEVAVENDDLSQAELAKQAKITEEAATKIALEKVPGTIDEVELEDEDGTIVYEFEIVSEDGTEQEVKVDANTGKIVKVEADDEDGEEQGQEEDDELSQAELAKQAKITEKAATKIALEKVPGTIDEVELEDEDGTIVYEFEIVSADGTEQEVKVDAKTGKIVKVEADEENDEEQDD</sequence>